<dbReference type="SUPFAM" id="SSF51679">
    <property type="entry name" value="Bacterial luciferase-like"/>
    <property type="match status" value="1"/>
</dbReference>
<gene>
    <name evidence="2" type="ORF">ACFSJD_44145</name>
</gene>
<dbReference type="InterPro" id="IPR050766">
    <property type="entry name" value="Bact_Lucif_Oxidored"/>
</dbReference>
<sequence>MPGVIRVQRFDKWGYIMQVGVTLGFSNLRDDMTDAQMFRAEAQLALRVEEFGFDTVWAVEHHFDNYSMCTDNIQFLAWVAARTDRVRLGTAAVILPWHDPLRVAEKMIMLDILSEGRALFGMGRGLSRKEYASLGVDMGESRERFDEAAAMILGALETGVISGDGPFYSQPEVELRPRPESSFADRVYCVAGSPESVVSAVAAKGRLLAFITGPVEDDMANFLAYREQYEAAHGTEAPPIAVTLNLYCHDDGELARERASGYVPRFFYSNVEHYEMAGEHFTGIGGYDRHDERARQLRELGLENAAARYAGAALVGTPDDVLATLAHVRDVLGRFELQLVPCFGGMPVEQADASLELLAREVLPVAKKFD</sequence>
<evidence type="ECO:0000259" key="1">
    <source>
        <dbReference type="Pfam" id="PF00296"/>
    </source>
</evidence>
<keyword evidence="2" id="KW-0560">Oxidoreductase</keyword>
<dbReference type="PANTHER" id="PTHR30137:SF6">
    <property type="entry name" value="LUCIFERASE-LIKE MONOOXYGENASE"/>
    <property type="match status" value="1"/>
</dbReference>
<dbReference type="Proteomes" id="UP001597114">
    <property type="component" value="Unassembled WGS sequence"/>
</dbReference>
<reference evidence="3" key="1">
    <citation type="journal article" date="2019" name="Int. J. Syst. Evol. Microbiol.">
        <title>The Global Catalogue of Microorganisms (GCM) 10K type strain sequencing project: providing services to taxonomists for standard genome sequencing and annotation.</title>
        <authorList>
            <consortium name="The Broad Institute Genomics Platform"/>
            <consortium name="The Broad Institute Genome Sequencing Center for Infectious Disease"/>
            <person name="Wu L."/>
            <person name="Ma J."/>
        </authorList>
    </citation>
    <scope>NUCLEOTIDE SEQUENCE [LARGE SCALE GENOMIC DNA]</scope>
    <source>
        <strain evidence="3">CCM 7043</strain>
    </source>
</reference>
<dbReference type="InterPro" id="IPR011251">
    <property type="entry name" value="Luciferase-like_dom"/>
</dbReference>
<feature type="domain" description="Luciferase-like" evidence="1">
    <location>
        <begin position="17"/>
        <end position="331"/>
    </location>
</feature>
<organism evidence="2 3">
    <name type="scientific">Pseudonocardia yunnanensis</name>
    <dbReference type="NCBI Taxonomy" id="58107"/>
    <lineage>
        <taxon>Bacteria</taxon>
        <taxon>Bacillati</taxon>
        <taxon>Actinomycetota</taxon>
        <taxon>Actinomycetes</taxon>
        <taxon>Pseudonocardiales</taxon>
        <taxon>Pseudonocardiaceae</taxon>
        <taxon>Pseudonocardia</taxon>
    </lineage>
</organism>
<keyword evidence="3" id="KW-1185">Reference proteome</keyword>
<dbReference type="GO" id="GO:0016491">
    <property type="term" value="F:oxidoreductase activity"/>
    <property type="evidence" value="ECO:0007669"/>
    <property type="project" value="UniProtKB-KW"/>
</dbReference>
<dbReference type="Pfam" id="PF00296">
    <property type="entry name" value="Bac_luciferase"/>
    <property type="match status" value="1"/>
</dbReference>
<dbReference type="EMBL" id="JBHUCO010000086">
    <property type="protein sequence ID" value="MFD1524538.1"/>
    <property type="molecule type" value="Genomic_DNA"/>
</dbReference>
<dbReference type="RefSeq" id="WP_344730660.1">
    <property type="nucleotide sequence ID" value="NZ_BAAAUS010000070.1"/>
</dbReference>
<accession>A0ABW4FBQ2</accession>
<name>A0ABW4FBQ2_9PSEU</name>
<protein>
    <submittedName>
        <fullName evidence="2">LLM class flavin-dependent oxidoreductase</fullName>
        <ecNumber evidence="2">1.-.-.-</ecNumber>
    </submittedName>
</protein>
<evidence type="ECO:0000313" key="2">
    <source>
        <dbReference type="EMBL" id="MFD1524538.1"/>
    </source>
</evidence>
<proteinExistence type="predicted"/>
<dbReference type="EC" id="1.-.-.-" evidence="2"/>
<comment type="caution">
    <text evidence="2">The sequence shown here is derived from an EMBL/GenBank/DDBJ whole genome shotgun (WGS) entry which is preliminary data.</text>
</comment>
<dbReference type="InterPro" id="IPR036661">
    <property type="entry name" value="Luciferase-like_sf"/>
</dbReference>
<dbReference type="Gene3D" id="3.20.20.30">
    <property type="entry name" value="Luciferase-like domain"/>
    <property type="match status" value="1"/>
</dbReference>
<evidence type="ECO:0000313" key="3">
    <source>
        <dbReference type="Proteomes" id="UP001597114"/>
    </source>
</evidence>
<dbReference type="PANTHER" id="PTHR30137">
    <property type="entry name" value="LUCIFERASE-LIKE MONOOXYGENASE"/>
    <property type="match status" value="1"/>
</dbReference>